<evidence type="ECO:0008006" key="3">
    <source>
        <dbReference type="Google" id="ProtNLM"/>
    </source>
</evidence>
<dbReference type="AlphaFoldDB" id="A0A0N8GFV8"/>
<dbReference type="STRING" id="665126.ABB55_26810"/>
<evidence type="ECO:0000313" key="1">
    <source>
        <dbReference type="EMBL" id="KPL55401.1"/>
    </source>
</evidence>
<comment type="caution">
    <text evidence="1">The sequence shown here is derived from an EMBL/GenBank/DDBJ whole genome shotgun (WGS) entry which is preliminary data.</text>
</comment>
<reference evidence="1 2" key="1">
    <citation type="submission" date="2015-09" db="EMBL/GenBank/DDBJ databases">
        <authorList>
            <consortium name="Swine Surveillance"/>
        </authorList>
    </citation>
    <scope>NUCLEOTIDE SEQUENCE [LARGE SCALE GENOMIC DNA]</scope>
    <source>
        <strain evidence="1 2">16</strain>
    </source>
</reference>
<reference evidence="1 2" key="2">
    <citation type="submission" date="2015-10" db="EMBL/GenBank/DDBJ databases">
        <title>Draft Genome Sequence of Prosthecomicrobium hirschii ATCC 27832.</title>
        <authorList>
            <person name="Daniel J."/>
            <person name="Givan S.A."/>
            <person name="Brun Y.V."/>
            <person name="Brown P.J."/>
        </authorList>
    </citation>
    <scope>NUCLEOTIDE SEQUENCE [LARGE SCALE GENOMIC DNA]</scope>
    <source>
        <strain evidence="1 2">16</strain>
    </source>
</reference>
<evidence type="ECO:0000313" key="2">
    <source>
        <dbReference type="Proteomes" id="UP000048984"/>
    </source>
</evidence>
<sequence length="224" mass="23377">MLLVGVGGLALVLTARPVRSDLYPPRGDDAAVPVLLVDHGYHVGLIVPLSRIGAVAAATGSPALGDLAARFAGADWLEIGWGDEAFYRLAPTLGDVRIGMALSALAGLDDGSVLHVFAFSGDPRRVFAAGDVVGLTLGERGFERLARGMASAFALSPGGRPETLGPGLYGASLFYRATGRYSLLNVCNHWVAERLAEAGVPASPLPATLSRTLMMELRWRAGAQ</sequence>
<dbReference type="Pfam" id="PF09601">
    <property type="entry name" value="DUF2459"/>
    <property type="match status" value="1"/>
</dbReference>
<protein>
    <recommendedName>
        <fullName evidence="3">DUF2459 domain-containing protein</fullName>
    </recommendedName>
</protein>
<dbReference type="EMBL" id="LJYW01000001">
    <property type="protein sequence ID" value="KPL55401.1"/>
    <property type="molecule type" value="Genomic_DNA"/>
</dbReference>
<dbReference type="RefSeq" id="WP_054361567.1">
    <property type="nucleotide sequence ID" value="NZ_LJYW01000001.1"/>
</dbReference>
<dbReference type="Proteomes" id="UP000048984">
    <property type="component" value="Unassembled WGS sequence"/>
</dbReference>
<accession>A0A0N8GFV8</accession>
<dbReference type="InterPro" id="IPR011727">
    <property type="entry name" value="CHP02117"/>
</dbReference>
<proteinExistence type="predicted"/>
<organism evidence="1 2">
    <name type="scientific">Prosthecodimorpha hirschii</name>
    <dbReference type="NCBI Taxonomy" id="665126"/>
    <lineage>
        <taxon>Bacteria</taxon>
        <taxon>Pseudomonadati</taxon>
        <taxon>Pseudomonadota</taxon>
        <taxon>Alphaproteobacteria</taxon>
        <taxon>Hyphomicrobiales</taxon>
        <taxon>Ancalomicrobiaceae</taxon>
        <taxon>Prosthecodimorpha</taxon>
    </lineage>
</organism>
<gene>
    <name evidence="1" type="ORF">ABB55_26810</name>
</gene>
<keyword evidence="2" id="KW-1185">Reference proteome</keyword>
<name>A0A0N8GFV8_9HYPH</name>